<dbReference type="GO" id="GO:0005524">
    <property type="term" value="F:ATP binding"/>
    <property type="evidence" value="ECO:0007669"/>
    <property type="project" value="UniProtKB-KW"/>
</dbReference>
<sequence length="470" mass="50978">MAMRGIGLRITMIMSISLLVLMLAAAAAYMVLHRGDHTAFRLPLPDQVGAIADLVEQAPPEALATVLRAVNSDTLAVTVQLNAPSSVGSVPAPGISWILQSYISSSQGRRIEAMFPIQDDGQPIALQSDGETGEPTATTLPLRLVVTLKDNRHLVLETKRGIIARLAGFRLVLLLLVLAIALSSSALWFLRRQVGPIEQLAALVERVGPDLAAETTQVDTRSKQASPDLQQLSNTGGKETRQLAAAILRMQQRIRDLLAGRSRMLAAIGHDFGTYLTRLRLRSEFIVDPDQRASAIRDIENMDALITGTLTLAQSDQSREARETVDLVALVRRHAEGFASAVERVRFQAAEAHLPAVVQPIAFGRAVTNLISNALRYGLEADVSVRREDEEAVVWVEDRGPGIPLGERAIVLEPFHRRDSARNLDQAGFGLGLAIVADILRLNDATLAFEDREGGGLRVVVRVKVADDQG</sequence>
<evidence type="ECO:0000259" key="17">
    <source>
        <dbReference type="PROSITE" id="PS50885"/>
    </source>
</evidence>
<feature type="transmembrane region" description="Helical" evidence="15">
    <location>
        <begin position="169"/>
        <end position="190"/>
    </location>
</feature>
<comment type="catalytic activity">
    <reaction evidence="1">
        <text>ATP + protein L-histidine = ADP + protein N-phospho-L-histidine.</text>
        <dbReference type="EC" id="2.7.13.3"/>
    </reaction>
</comment>
<evidence type="ECO:0000256" key="10">
    <source>
        <dbReference type="ARBA" id="ARBA00022840"/>
    </source>
</evidence>
<dbReference type="PROSITE" id="PS50885">
    <property type="entry name" value="HAMP"/>
    <property type="match status" value="1"/>
</dbReference>
<keyword evidence="19" id="KW-1185">Reference proteome</keyword>
<evidence type="ECO:0000256" key="8">
    <source>
        <dbReference type="ARBA" id="ARBA00022741"/>
    </source>
</evidence>
<evidence type="ECO:0000256" key="12">
    <source>
        <dbReference type="ARBA" id="ARBA00023012"/>
    </source>
</evidence>
<dbReference type="RefSeq" id="WP_379959656.1">
    <property type="nucleotide sequence ID" value="NZ_JAUYVI010000007.1"/>
</dbReference>
<evidence type="ECO:0000256" key="1">
    <source>
        <dbReference type="ARBA" id="ARBA00000085"/>
    </source>
</evidence>
<dbReference type="SUPFAM" id="SSF55874">
    <property type="entry name" value="ATPase domain of HSP90 chaperone/DNA topoisomerase II/histidine kinase"/>
    <property type="match status" value="1"/>
</dbReference>
<dbReference type="EMBL" id="JAUYVI010000007">
    <property type="protein sequence ID" value="MDQ7250410.1"/>
    <property type="molecule type" value="Genomic_DNA"/>
</dbReference>
<dbReference type="Pfam" id="PF02518">
    <property type="entry name" value="HATPase_c"/>
    <property type="match status" value="1"/>
</dbReference>
<keyword evidence="13 15" id="KW-0472">Membrane</keyword>
<keyword evidence="6" id="KW-0808">Transferase</keyword>
<dbReference type="InterPro" id="IPR003594">
    <property type="entry name" value="HATPase_dom"/>
</dbReference>
<evidence type="ECO:0000256" key="2">
    <source>
        <dbReference type="ARBA" id="ARBA00004429"/>
    </source>
</evidence>
<dbReference type="PANTHER" id="PTHR44936:SF5">
    <property type="entry name" value="SENSOR HISTIDINE KINASE ENVZ"/>
    <property type="match status" value="1"/>
</dbReference>
<feature type="domain" description="HAMP" evidence="17">
    <location>
        <begin position="191"/>
        <end position="259"/>
    </location>
</feature>
<dbReference type="PANTHER" id="PTHR44936">
    <property type="entry name" value="SENSOR PROTEIN CREC"/>
    <property type="match status" value="1"/>
</dbReference>
<feature type="transmembrane region" description="Helical" evidence="15">
    <location>
        <begin position="6"/>
        <end position="32"/>
    </location>
</feature>
<keyword evidence="4" id="KW-0997">Cell inner membrane</keyword>
<keyword evidence="4" id="KW-1003">Cell membrane</keyword>
<evidence type="ECO:0000259" key="16">
    <source>
        <dbReference type="PROSITE" id="PS50109"/>
    </source>
</evidence>
<dbReference type="Proteomes" id="UP001230156">
    <property type="component" value="Unassembled WGS sequence"/>
</dbReference>
<evidence type="ECO:0000256" key="13">
    <source>
        <dbReference type="ARBA" id="ARBA00023136"/>
    </source>
</evidence>
<dbReference type="InterPro" id="IPR036097">
    <property type="entry name" value="HisK_dim/P_sf"/>
</dbReference>
<evidence type="ECO:0000256" key="6">
    <source>
        <dbReference type="ARBA" id="ARBA00022679"/>
    </source>
</evidence>
<evidence type="ECO:0000256" key="14">
    <source>
        <dbReference type="SAM" id="MobiDB-lite"/>
    </source>
</evidence>
<dbReference type="Gene3D" id="3.30.565.10">
    <property type="entry name" value="Histidine kinase-like ATPase, C-terminal domain"/>
    <property type="match status" value="1"/>
</dbReference>
<evidence type="ECO:0000256" key="7">
    <source>
        <dbReference type="ARBA" id="ARBA00022692"/>
    </source>
</evidence>
<dbReference type="EC" id="2.7.13.3" evidence="3"/>
<keyword evidence="7 15" id="KW-0812">Transmembrane</keyword>
<dbReference type="CDD" id="cd00075">
    <property type="entry name" value="HATPase"/>
    <property type="match status" value="1"/>
</dbReference>
<dbReference type="InterPro" id="IPR036890">
    <property type="entry name" value="HATPase_C_sf"/>
</dbReference>
<dbReference type="InterPro" id="IPR003660">
    <property type="entry name" value="HAMP_dom"/>
</dbReference>
<evidence type="ECO:0000313" key="18">
    <source>
        <dbReference type="EMBL" id="MDQ7250410.1"/>
    </source>
</evidence>
<keyword evidence="12" id="KW-0902">Two-component regulatory system</keyword>
<keyword evidence="11 15" id="KW-1133">Transmembrane helix</keyword>
<dbReference type="InterPro" id="IPR050980">
    <property type="entry name" value="2C_sensor_his_kinase"/>
</dbReference>
<protein>
    <recommendedName>
        <fullName evidence="3">histidine kinase</fullName>
        <ecNumber evidence="3">2.7.13.3</ecNumber>
    </recommendedName>
</protein>
<gene>
    <name evidence="18" type="ORF">Q8A70_22155</name>
</gene>
<feature type="region of interest" description="Disordered" evidence="14">
    <location>
        <begin position="214"/>
        <end position="237"/>
    </location>
</feature>
<evidence type="ECO:0000256" key="9">
    <source>
        <dbReference type="ARBA" id="ARBA00022777"/>
    </source>
</evidence>
<comment type="caution">
    <text evidence="18">The sequence shown here is derived from an EMBL/GenBank/DDBJ whole genome shotgun (WGS) entry which is preliminary data.</text>
</comment>
<keyword evidence="8" id="KW-0547">Nucleotide-binding</keyword>
<dbReference type="SUPFAM" id="SSF47384">
    <property type="entry name" value="Homodimeric domain of signal transducing histidine kinase"/>
    <property type="match status" value="1"/>
</dbReference>
<dbReference type="PROSITE" id="PS50109">
    <property type="entry name" value="HIS_KIN"/>
    <property type="match status" value="1"/>
</dbReference>
<evidence type="ECO:0000256" key="4">
    <source>
        <dbReference type="ARBA" id="ARBA00022519"/>
    </source>
</evidence>
<keyword evidence="9" id="KW-0418">Kinase</keyword>
<dbReference type="Gene3D" id="1.10.287.130">
    <property type="match status" value="1"/>
</dbReference>
<dbReference type="InterPro" id="IPR005467">
    <property type="entry name" value="His_kinase_dom"/>
</dbReference>
<accession>A0ABU0YTE1</accession>
<feature type="domain" description="Histidine kinase" evidence="16">
    <location>
        <begin position="267"/>
        <end position="467"/>
    </location>
</feature>
<evidence type="ECO:0000256" key="3">
    <source>
        <dbReference type="ARBA" id="ARBA00012438"/>
    </source>
</evidence>
<reference evidence="19" key="1">
    <citation type="submission" date="2023-08" db="EMBL/GenBank/DDBJ databases">
        <title>Rhodospirillaceae gen. nov., a novel taxon isolated from the Yangtze River Yuezi River estuary sludge.</title>
        <authorList>
            <person name="Ruan L."/>
        </authorList>
    </citation>
    <scope>NUCLEOTIDE SEQUENCE [LARGE SCALE GENOMIC DNA]</scope>
    <source>
        <strain evidence="19">R-7</strain>
    </source>
</reference>
<evidence type="ECO:0000313" key="19">
    <source>
        <dbReference type="Proteomes" id="UP001230156"/>
    </source>
</evidence>
<proteinExistence type="predicted"/>
<evidence type="ECO:0000256" key="15">
    <source>
        <dbReference type="SAM" id="Phobius"/>
    </source>
</evidence>
<comment type="subcellular location">
    <subcellularLocation>
        <location evidence="2">Cell inner membrane</location>
        <topology evidence="2">Multi-pass membrane protein</topology>
    </subcellularLocation>
</comment>
<evidence type="ECO:0000256" key="5">
    <source>
        <dbReference type="ARBA" id="ARBA00022553"/>
    </source>
</evidence>
<keyword evidence="10 18" id="KW-0067">ATP-binding</keyword>
<name>A0ABU0YTE1_9PROT</name>
<organism evidence="18 19">
    <name type="scientific">Dongia sedimenti</name>
    <dbReference type="NCBI Taxonomy" id="3064282"/>
    <lineage>
        <taxon>Bacteria</taxon>
        <taxon>Pseudomonadati</taxon>
        <taxon>Pseudomonadota</taxon>
        <taxon>Alphaproteobacteria</taxon>
        <taxon>Rhodospirillales</taxon>
        <taxon>Dongiaceae</taxon>
        <taxon>Dongia</taxon>
    </lineage>
</organism>
<keyword evidence="5" id="KW-0597">Phosphoprotein</keyword>
<evidence type="ECO:0000256" key="11">
    <source>
        <dbReference type="ARBA" id="ARBA00022989"/>
    </source>
</evidence>
<dbReference type="SMART" id="SM00387">
    <property type="entry name" value="HATPase_c"/>
    <property type="match status" value="1"/>
</dbReference>